<dbReference type="Pfam" id="PF00989">
    <property type="entry name" value="PAS"/>
    <property type="match status" value="1"/>
</dbReference>
<dbReference type="SMART" id="SM00086">
    <property type="entry name" value="PAC"/>
    <property type="match status" value="2"/>
</dbReference>
<evidence type="ECO:0000256" key="10">
    <source>
        <dbReference type="ARBA" id="ARBA00022840"/>
    </source>
</evidence>
<evidence type="ECO:0000256" key="12">
    <source>
        <dbReference type="ARBA" id="ARBA00023012"/>
    </source>
</evidence>
<feature type="modified residue" description="Phosphohistidine" evidence="16">
    <location>
        <position position="1058"/>
    </location>
</feature>
<name>Q2W1N3_PARM1</name>
<feature type="domain" description="Response regulatory" evidence="21">
    <location>
        <begin position="722"/>
        <end position="842"/>
    </location>
</feature>
<dbReference type="Pfam" id="PF00072">
    <property type="entry name" value="Response_reg"/>
    <property type="match status" value="2"/>
</dbReference>
<reference evidence="25 26" key="1">
    <citation type="journal article" date="2005" name="DNA Res.">
        <title>Complete genome sequence of the facultative anaerobic magnetotactic bacterium Magnetospirillum sp. strain AMB-1.</title>
        <authorList>
            <person name="Matsunaga T."/>
            <person name="Okamura Y."/>
            <person name="Fukuda Y."/>
            <person name="Wahyudi A.T."/>
            <person name="Murase Y."/>
            <person name="Takeyama H."/>
        </authorList>
    </citation>
    <scope>NUCLEOTIDE SEQUENCE [LARGE SCALE GENOMIC DNA]</scope>
    <source>
        <strain evidence="26">ATCC 700264 / AMB-1</strain>
    </source>
</reference>
<keyword evidence="4" id="KW-1003">Cell membrane</keyword>
<accession>Q2W1N3</accession>
<keyword evidence="26" id="KW-1185">Reference proteome</keyword>
<dbReference type="Gene3D" id="1.10.287.130">
    <property type="match status" value="1"/>
</dbReference>
<dbReference type="GO" id="GO:0005886">
    <property type="term" value="C:plasma membrane"/>
    <property type="evidence" value="ECO:0007669"/>
    <property type="project" value="UniProtKB-SubCell"/>
</dbReference>
<keyword evidence="9" id="KW-0418">Kinase</keyword>
<dbReference type="CDD" id="cd17546">
    <property type="entry name" value="REC_hyHK_CKI1_RcsC-like"/>
    <property type="match status" value="1"/>
</dbReference>
<organism evidence="25 26">
    <name type="scientific">Paramagnetospirillum magneticum (strain ATCC 700264 / AMB-1)</name>
    <name type="common">Magnetospirillum magneticum</name>
    <dbReference type="NCBI Taxonomy" id="342108"/>
    <lineage>
        <taxon>Bacteria</taxon>
        <taxon>Pseudomonadati</taxon>
        <taxon>Pseudomonadota</taxon>
        <taxon>Alphaproteobacteria</taxon>
        <taxon>Rhodospirillales</taxon>
        <taxon>Magnetospirillaceae</taxon>
        <taxon>Paramagnetospirillum</taxon>
    </lineage>
</organism>
<dbReference type="EMBL" id="AP007255">
    <property type="protein sequence ID" value="BAE52242.1"/>
    <property type="molecule type" value="Genomic_DNA"/>
</dbReference>
<keyword evidence="13" id="KW-0472">Membrane</keyword>
<evidence type="ECO:0000259" key="21">
    <source>
        <dbReference type="PROSITE" id="PS50110"/>
    </source>
</evidence>
<keyword evidence="8" id="KW-0547">Nucleotide-binding</keyword>
<evidence type="ECO:0000259" key="23">
    <source>
        <dbReference type="PROSITE" id="PS50113"/>
    </source>
</evidence>
<dbReference type="PANTHER" id="PTHR45339">
    <property type="entry name" value="HYBRID SIGNAL TRANSDUCTION HISTIDINE KINASE J"/>
    <property type="match status" value="1"/>
</dbReference>
<dbReference type="InterPro" id="IPR011006">
    <property type="entry name" value="CheY-like_superfamily"/>
</dbReference>
<dbReference type="InterPro" id="IPR001789">
    <property type="entry name" value="Sig_transdc_resp-reg_receiver"/>
</dbReference>
<evidence type="ECO:0000256" key="19">
    <source>
        <dbReference type="SAM" id="MobiDB-lite"/>
    </source>
</evidence>
<dbReference type="Gene3D" id="3.30.565.10">
    <property type="entry name" value="Histidine kinase-like ATPase, C-terminal domain"/>
    <property type="match status" value="1"/>
</dbReference>
<evidence type="ECO:0000256" key="2">
    <source>
        <dbReference type="ARBA" id="ARBA00004651"/>
    </source>
</evidence>
<evidence type="ECO:0000256" key="7">
    <source>
        <dbReference type="ARBA" id="ARBA00022692"/>
    </source>
</evidence>
<dbReference type="CDD" id="cd00082">
    <property type="entry name" value="HisKA"/>
    <property type="match status" value="1"/>
</dbReference>
<evidence type="ECO:0000256" key="9">
    <source>
        <dbReference type="ARBA" id="ARBA00022777"/>
    </source>
</evidence>
<feature type="compositionally biased region" description="Basic residues" evidence="19">
    <location>
        <begin position="36"/>
        <end position="48"/>
    </location>
</feature>
<evidence type="ECO:0000256" key="8">
    <source>
        <dbReference type="ARBA" id="ARBA00022741"/>
    </source>
</evidence>
<dbReference type="Proteomes" id="UP000007058">
    <property type="component" value="Chromosome"/>
</dbReference>
<dbReference type="SMART" id="SM00388">
    <property type="entry name" value="HisKA"/>
    <property type="match status" value="1"/>
</dbReference>
<evidence type="ECO:0000259" key="22">
    <source>
        <dbReference type="PROSITE" id="PS50112"/>
    </source>
</evidence>
<dbReference type="InterPro" id="IPR013767">
    <property type="entry name" value="PAS_fold"/>
</dbReference>
<dbReference type="CDD" id="cd16922">
    <property type="entry name" value="HATPase_EvgS-ArcB-TorS-like"/>
    <property type="match status" value="1"/>
</dbReference>
<dbReference type="InterPro" id="IPR000700">
    <property type="entry name" value="PAS-assoc_C"/>
</dbReference>
<dbReference type="InterPro" id="IPR035965">
    <property type="entry name" value="PAS-like_dom_sf"/>
</dbReference>
<dbReference type="InterPro" id="IPR000014">
    <property type="entry name" value="PAS"/>
</dbReference>
<feature type="modified residue" description="4-aspartylphosphate" evidence="17">
    <location>
        <position position="918"/>
    </location>
</feature>
<dbReference type="GO" id="GO:0000155">
    <property type="term" value="F:phosphorelay sensor kinase activity"/>
    <property type="evidence" value="ECO:0007669"/>
    <property type="project" value="InterPro"/>
</dbReference>
<evidence type="ECO:0000256" key="15">
    <source>
        <dbReference type="ARBA" id="ARBA00068150"/>
    </source>
</evidence>
<comment type="subunit">
    <text evidence="14">At low DSF concentrations, interacts with RpfF.</text>
</comment>
<sequence length="1117" mass="122037">MRAAQPDHDHHHHIRALIVSSRPSSPPAAAPAGPRLPRHGRRSPRLRRAAGPDQRFLRGTRQGTPPVGPLDAADGRGTARRQPGIPAPGQGPPPGHSEHRGRRHRHRRPEWRHRQRQPRPALHLRLRARRGDRQEYRPPHPLAGLKGEAVSGMNRIFALGRESMARRRGGASFPIELAAGDLTPTGSPQFVVIMRDISERKRIEREMAESEERFRDFAQSTSDWFWEMGPDLRFTGFSGQFTEHTRTLPDHYVGRTRDEMISDDTPAEVRRQNLADMAARRPFRDFVYHTREMDGPGRFLRVNGKPVFDASGEFTGYRGTASDITEEIEAEERLKASQAEIERLAERNNSILESVDDGIVGIDLNGRATFVNRAAAKLLDFEPAELVGSDILPLMALDLHTAEKLYQILLRLTESIRDDTASFKRRDGSPLPVEYIASPVMDRGNQVGVVLGFRDITQRRLVERQLREAKEAAEAGNRTKSEFLATMSHEIRTPMNGVIGMTGLLLDTRLSEEQRHFAETIRDSGESLLTVINDILDFSKMEAGKLDLDYTEFELVPLVESVVDILAPRAHAKGIEIASLIDPRLRMLVRSDPGRLRQVLMNLGGNAVKFTEKGGVSIEVSLLDGPDAPAMARFDVRDTGIGIPPEAQGRLFSMFSQVDASTARRYGGTGLGLAISRRLAELMGGEVGVESAVGRGSRFWITLPLELLAPQSAAPPDLSGHRVLVVDDNPVNCDVIERQLRAFGVEVHACLDAGSGMGELTRAAAMGTPWEVAVVDSQMPVVTGSEMVRMIHAIPMLAGTRIVVTSSQGMPADQNDGQPAIDAFLHKPLRQSTLLDTIGRVLGLTGPAERPADHAEEYKASEPAAKRLRILVAEDNPVNQQVALGLLRKLGHTVDVVGDGAEALEAVRLLPYDVVLMDVQMPEMDGLEATRAIRALPLAAAQVPIVAMTANAMRGDDQMCFDAGMDGYISKPIDRHKLAEALAKYSGAPETKPAEPPAAPQNSKAVDRDVLDALAADIEADTVVEILVKFMEDARTRQNNAAALAPTGDLEKVRREAHTIKGAAASLGLLAVRDACLALEQAARAGGEVAPQIDRLHQDIEALPGLLAATPYALPAP</sequence>
<dbReference type="InterPro" id="IPR036641">
    <property type="entry name" value="HPT_dom_sf"/>
</dbReference>
<dbReference type="SUPFAM" id="SSF55785">
    <property type="entry name" value="PYP-like sensor domain (PAS domain)"/>
    <property type="match status" value="3"/>
</dbReference>
<feature type="compositionally biased region" description="Basic and acidic residues" evidence="19">
    <location>
        <begin position="129"/>
        <end position="138"/>
    </location>
</feature>
<keyword evidence="12" id="KW-0902">Two-component regulatory system</keyword>
<dbReference type="Pfam" id="PF02518">
    <property type="entry name" value="HATPase_c"/>
    <property type="match status" value="1"/>
</dbReference>
<dbReference type="PRINTS" id="PR00344">
    <property type="entry name" value="BCTRLSENSOR"/>
</dbReference>
<gene>
    <name evidence="25" type="ordered locus">amb3438</name>
</gene>
<dbReference type="SMART" id="SM00387">
    <property type="entry name" value="HATPase_c"/>
    <property type="match status" value="1"/>
</dbReference>
<comment type="catalytic activity">
    <reaction evidence="1">
        <text>ATP + protein L-histidine = ADP + protein N-phospho-L-histidine.</text>
        <dbReference type="EC" id="2.7.13.3"/>
    </reaction>
</comment>
<dbReference type="InterPro" id="IPR004358">
    <property type="entry name" value="Sig_transdc_His_kin-like_C"/>
</dbReference>
<dbReference type="InterPro" id="IPR003594">
    <property type="entry name" value="HATPase_dom"/>
</dbReference>
<dbReference type="Gene3D" id="3.40.50.2300">
    <property type="match status" value="2"/>
</dbReference>
<keyword evidence="18" id="KW-0175">Coiled coil</keyword>
<dbReference type="AlphaFoldDB" id="Q2W1N3"/>
<evidence type="ECO:0000313" key="26">
    <source>
        <dbReference type="Proteomes" id="UP000007058"/>
    </source>
</evidence>
<dbReference type="InterPro" id="IPR008207">
    <property type="entry name" value="Sig_transdc_His_kin_Hpt_dom"/>
</dbReference>
<dbReference type="InterPro" id="IPR013656">
    <property type="entry name" value="PAS_4"/>
</dbReference>
<dbReference type="GO" id="GO:0006355">
    <property type="term" value="P:regulation of DNA-templated transcription"/>
    <property type="evidence" value="ECO:0007669"/>
    <property type="project" value="InterPro"/>
</dbReference>
<dbReference type="SMART" id="SM00448">
    <property type="entry name" value="REC"/>
    <property type="match status" value="2"/>
</dbReference>
<feature type="domain" description="PAS" evidence="22">
    <location>
        <begin position="344"/>
        <end position="419"/>
    </location>
</feature>
<feature type="domain" description="PAC" evidence="23">
    <location>
        <begin position="417"/>
        <end position="468"/>
    </location>
</feature>
<dbReference type="STRING" id="342108.amb3438"/>
<evidence type="ECO:0000313" key="25">
    <source>
        <dbReference type="EMBL" id="BAE52242.1"/>
    </source>
</evidence>
<dbReference type="InterPro" id="IPR036097">
    <property type="entry name" value="HisK_dim/P_sf"/>
</dbReference>
<dbReference type="SUPFAM" id="SSF47226">
    <property type="entry name" value="Histidine-containing phosphotransfer domain, HPT domain"/>
    <property type="match status" value="1"/>
</dbReference>
<dbReference type="NCBIfam" id="TIGR00229">
    <property type="entry name" value="sensory_box"/>
    <property type="match status" value="2"/>
</dbReference>
<evidence type="ECO:0000256" key="3">
    <source>
        <dbReference type="ARBA" id="ARBA00012438"/>
    </source>
</evidence>
<evidence type="ECO:0000256" key="16">
    <source>
        <dbReference type="PROSITE-ProRule" id="PRU00110"/>
    </source>
</evidence>
<keyword evidence="5 17" id="KW-0597">Phosphoprotein</keyword>
<dbReference type="PROSITE" id="PS50109">
    <property type="entry name" value="HIS_KIN"/>
    <property type="match status" value="1"/>
</dbReference>
<feature type="coiled-coil region" evidence="18">
    <location>
        <begin position="327"/>
        <end position="354"/>
    </location>
</feature>
<dbReference type="CDD" id="cd00130">
    <property type="entry name" value="PAS"/>
    <property type="match status" value="1"/>
</dbReference>
<feature type="domain" description="PAC" evidence="23">
    <location>
        <begin position="284"/>
        <end position="336"/>
    </location>
</feature>
<feature type="compositionally biased region" description="Basic residues" evidence="19">
    <location>
        <begin position="99"/>
        <end position="128"/>
    </location>
</feature>
<dbReference type="PROSITE" id="PS50112">
    <property type="entry name" value="PAS"/>
    <property type="match status" value="1"/>
</dbReference>
<proteinExistence type="predicted"/>
<evidence type="ECO:0000256" key="13">
    <source>
        <dbReference type="ARBA" id="ARBA00023136"/>
    </source>
</evidence>
<feature type="domain" description="HPt" evidence="24">
    <location>
        <begin position="1019"/>
        <end position="1110"/>
    </location>
</feature>
<feature type="compositionally biased region" description="Pro residues" evidence="19">
    <location>
        <begin position="85"/>
        <end position="95"/>
    </location>
</feature>
<dbReference type="GO" id="GO:0005524">
    <property type="term" value="F:ATP binding"/>
    <property type="evidence" value="ECO:0007669"/>
    <property type="project" value="UniProtKB-KW"/>
</dbReference>
<dbReference type="Gene3D" id="1.20.120.160">
    <property type="entry name" value="HPT domain"/>
    <property type="match status" value="1"/>
</dbReference>
<keyword evidence="6" id="KW-0808">Transferase</keyword>
<evidence type="ECO:0000259" key="24">
    <source>
        <dbReference type="PROSITE" id="PS50894"/>
    </source>
</evidence>
<dbReference type="Pfam" id="PF00512">
    <property type="entry name" value="HisKA"/>
    <property type="match status" value="1"/>
</dbReference>
<dbReference type="PROSITE" id="PS50113">
    <property type="entry name" value="PAC"/>
    <property type="match status" value="2"/>
</dbReference>
<feature type="coiled-coil region" evidence="18">
    <location>
        <begin position="193"/>
        <end position="220"/>
    </location>
</feature>
<comment type="subcellular location">
    <subcellularLocation>
        <location evidence="2">Cell membrane</location>
        <topology evidence="2">Multi-pass membrane protein</topology>
    </subcellularLocation>
</comment>
<feature type="domain" description="Histidine kinase" evidence="20">
    <location>
        <begin position="486"/>
        <end position="707"/>
    </location>
</feature>
<dbReference type="SUPFAM" id="SSF47384">
    <property type="entry name" value="Homodimeric domain of signal transducing histidine kinase"/>
    <property type="match status" value="1"/>
</dbReference>
<dbReference type="KEGG" id="mag:amb3438"/>
<dbReference type="InterPro" id="IPR036890">
    <property type="entry name" value="HATPase_C_sf"/>
</dbReference>
<evidence type="ECO:0000256" key="18">
    <source>
        <dbReference type="SAM" id="Coils"/>
    </source>
</evidence>
<evidence type="ECO:0000256" key="11">
    <source>
        <dbReference type="ARBA" id="ARBA00022989"/>
    </source>
</evidence>
<dbReference type="InterPro" id="IPR003661">
    <property type="entry name" value="HisK_dim/P_dom"/>
</dbReference>
<dbReference type="Pfam" id="PF01627">
    <property type="entry name" value="Hpt"/>
    <property type="match status" value="1"/>
</dbReference>
<evidence type="ECO:0000256" key="4">
    <source>
        <dbReference type="ARBA" id="ARBA00022475"/>
    </source>
</evidence>
<dbReference type="HOGENOM" id="CLU_280856_0_0_5"/>
<dbReference type="InterPro" id="IPR001610">
    <property type="entry name" value="PAC"/>
</dbReference>
<evidence type="ECO:0000256" key="6">
    <source>
        <dbReference type="ARBA" id="ARBA00022679"/>
    </source>
</evidence>
<evidence type="ECO:0000256" key="17">
    <source>
        <dbReference type="PROSITE-ProRule" id="PRU00169"/>
    </source>
</evidence>
<dbReference type="EC" id="2.7.13.3" evidence="3"/>
<dbReference type="CDD" id="cd00088">
    <property type="entry name" value="HPT"/>
    <property type="match status" value="1"/>
</dbReference>
<evidence type="ECO:0000259" key="20">
    <source>
        <dbReference type="PROSITE" id="PS50109"/>
    </source>
</evidence>
<dbReference type="PROSITE" id="PS50894">
    <property type="entry name" value="HPT"/>
    <property type="match status" value="1"/>
</dbReference>
<dbReference type="Pfam" id="PF08448">
    <property type="entry name" value="PAS_4"/>
    <property type="match status" value="1"/>
</dbReference>
<keyword evidence="10" id="KW-0067">ATP-binding</keyword>
<evidence type="ECO:0000256" key="1">
    <source>
        <dbReference type="ARBA" id="ARBA00000085"/>
    </source>
</evidence>
<dbReference type="PROSITE" id="PS50110">
    <property type="entry name" value="RESPONSE_REGULATORY"/>
    <property type="match status" value="2"/>
</dbReference>
<keyword evidence="7" id="KW-0812">Transmembrane</keyword>
<feature type="region of interest" description="Disordered" evidence="19">
    <location>
        <begin position="1"/>
        <end position="146"/>
    </location>
</feature>
<evidence type="ECO:0000256" key="14">
    <source>
        <dbReference type="ARBA" id="ARBA00064003"/>
    </source>
</evidence>
<dbReference type="SUPFAM" id="SSF52172">
    <property type="entry name" value="CheY-like"/>
    <property type="match status" value="2"/>
</dbReference>
<keyword evidence="11" id="KW-1133">Transmembrane helix</keyword>
<dbReference type="PANTHER" id="PTHR45339:SF1">
    <property type="entry name" value="HYBRID SIGNAL TRANSDUCTION HISTIDINE KINASE J"/>
    <property type="match status" value="1"/>
</dbReference>
<dbReference type="InterPro" id="IPR005467">
    <property type="entry name" value="His_kinase_dom"/>
</dbReference>
<dbReference type="Gene3D" id="3.30.450.20">
    <property type="entry name" value="PAS domain"/>
    <property type="match status" value="3"/>
</dbReference>
<dbReference type="SMART" id="SM00091">
    <property type="entry name" value="PAS"/>
    <property type="match status" value="2"/>
</dbReference>
<protein>
    <recommendedName>
        <fullName evidence="15">Sensory/regulatory protein RpfC</fullName>
        <ecNumber evidence="3">2.7.13.3</ecNumber>
    </recommendedName>
</protein>
<dbReference type="FunFam" id="1.10.287.130:FF:000002">
    <property type="entry name" value="Two-component osmosensing histidine kinase"/>
    <property type="match status" value="1"/>
</dbReference>
<feature type="domain" description="Response regulatory" evidence="21">
    <location>
        <begin position="869"/>
        <end position="986"/>
    </location>
</feature>
<evidence type="ECO:0000256" key="5">
    <source>
        <dbReference type="ARBA" id="ARBA00022553"/>
    </source>
</evidence>
<feature type="modified residue" description="4-aspartylphosphate" evidence="17">
    <location>
        <position position="776"/>
    </location>
</feature>
<dbReference type="SUPFAM" id="SSF55874">
    <property type="entry name" value="ATPase domain of HSP90 chaperone/DNA topoisomerase II/histidine kinase"/>
    <property type="match status" value="1"/>
</dbReference>
<dbReference type="FunFam" id="3.30.565.10:FF:000010">
    <property type="entry name" value="Sensor histidine kinase RcsC"/>
    <property type="match status" value="1"/>
</dbReference>